<comment type="caution">
    <text evidence="2">The sequence shown here is derived from an EMBL/GenBank/DDBJ whole genome shotgun (WGS) entry which is preliminary data.</text>
</comment>
<dbReference type="EMBL" id="JACJQY010000042">
    <property type="protein sequence ID" value="MBD2319103.1"/>
    <property type="molecule type" value="Genomic_DNA"/>
</dbReference>
<keyword evidence="3" id="KW-1185">Reference proteome</keyword>
<proteinExistence type="predicted"/>
<accession>A0ABR8CE97</accession>
<dbReference type="PANTHER" id="PTHR38813">
    <property type="match status" value="1"/>
</dbReference>
<dbReference type="Pfam" id="PF05016">
    <property type="entry name" value="ParE_toxin"/>
    <property type="match status" value="1"/>
</dbReference>
<evidence type="ECO:0000313" key="2">
    <source>
        <dbReference type="EMBL" id="MBD2319103.1"/>
    </source>
</evidence>
<evidence type="ECO:0000256" key="1">
    <source>
        <dbReference type="ARBA" id="ARBA00022649"/>
    </source>
</evidence>
<gene>
    <name evidence="2" type="ORF">H6G05_19940</name>
</gene>
<protein>
    <submittedName>
        <fullName evidence="2">Type II toxin-antitoxin system RelE/ParE family toxin</fullName>
    </submittedName>
</protein>
<sequence>MSYQVIIPQPVQKQLSVFPKLFQSRIITAIQLLAENPRPNGVKKLKGYENTYRIRVNDYRVIYEIKDQELIILLLSCCHRKDAY</sequence>
<dbReference type="InterPro" id="IPR035093">
    <property type="entry name" value="RelE/ParE_toxin_dom_sf"/>
</dbReference>
<keyword evidence="1" id="KW-1277">Toxin-antitoxin system</keyword>
<dbReference type="Gene3D" id="3.30.2310.20">
    <property type="entry name" value="RelE-like"/>
    <property type="match status" value="1"/>
</dbReference>
<evidence type="ECO:0000313" key="3">
    <source>
        <dbReference type="Proteomes" id="UP000618445"/>
    </source>
</evidence>
<dbReference type="InterPro" id="IPR007712">
    <property type="entry name" value="RelE/ParE_toxin"/>
</dbReference>
<dbReference type="SUPFAM" id="SSF143011">
    <property type="entry name" value="RelE-like"/>
    <property type="match status" value="1"/>
</dbReference>
<dbReference type="InterPro" id="IPR052747">
    <property type="entry name" value="TA_system_RelE_toxin"/>
</dbReference>
<dbReference type="Proteomes" id="UP000618445">
    <property type="component" value="Unassembled WGS sequence"/>
</dbReference>
<dbReference type="RefSeq" id="WP_190580739.1">
    <property type="nucleotide sequence ID" value="NZ_CAWPQU010000037.1"/>
</dbReference>
<name>A0ABR8CE97_9CYAN</name>
<dbReference type="PANTHER" id="PTHR38813:SF1">
    <property type="entry name" value="TOXIN RELE1-RELATED"/>
    <property type="match status" value="1"/>
</dbReference>
<organism evidence="2 3">
    <name type="scientific">Phormidium tenue FACHB-1050</name>
    <dbReference type="NCBI Taxonomy" id="2692857"/>
    <lineage>
        <taxon>Bacteria</taxon>
        <taxon>Bacillati</taxon>
        <taxon>Cyanobacteriota</taxon>
        <taxon>Cyanophyceae</taxon>
        <taxon>Oscillatoriophycideae</taxon>
        <taxon>Oscillatoriales</taxon>
        <taxon>Oscillatoriaceae</taxon>
        <taxon>Phormidium</taxon>
    </lineage>
</organism>
<reference evidence="2 3" key="1">
    <citation type="journal article" date="2020" name="ISME J.">
        <title>Comparative genomics reveals insights into cyanobacterial evolution and habitat adaptation.</title>
        <authorList>
            <person name="Chen M.Y."/>
            <person name="Teng W.K."/>
            <person name="Zhao L."/>
            <person name="Hu C.X."/>
            <person name="Zhou Y.K."/>
            <person name="Han B.P."/>
            <person name="Song L.R."/>
            <person name="Shu W.S."/>
        </authorList>
    </citation>
    <scope>NUCLEOTIDE SEQUENCE [LARGE SCALE GENOMIC DNA]</scope>
    <source>
        <strain evidence="2 3">FACHB-1050</strain>
    </source>
</reference>